<dbReference type="AlphaFoldDB" id="Q6AGX6"/>
<evidence type="ECO:0000313" key="1">
    <source>
        <dbReference type="EMBL" id="AAT88369.1"/>
    </source>
</evidence>
<dbReference type="Proteomes" id="UP000001306">
    <property type="component" value="Chromosome"/>
</dbReference>
<name>Q6AGX6_LEIXX</name>
<dbReference type="HOGENOM" id="CLU_2450959_0_0_11"/>
<evidence type="ECO:0000313" key="2">
    <source>
        <dbReference type="Proteomes" id="UP000001306"/>
    </source>
</evidence>
<protein>
    <submittedName>
        <fullName evidence="1">Phage-related protein</fullName>
    </submittedName>
</protein>
<proteinExistence type="predicted"/>
<keyword evidence="2" id="KW-1185">Reference proteome</keyword>
<organism evidence="1 2">
    <name type="scientific">Leifsonia xyli subsp. xyli (strain CTCB07)</name>
    <dbReference type="NCBI Taxonomy" id="281090"/>
    <lineage>
        <taxon>Bacteria</taxon>
        <taxon>Bacillati</taxon>
        <taxon>Actinomycetota</taxon>
        <taxon>Actinomycetes</taxon>
        <taxon>Micrococcales</taxon>
        <taxon>Microbacteriaceae</taxon>
        <taxon>Leifsonia</taxon>
    </lineage>
</organism>
<accession>Q6AGX6</accession>
<dbReference type="KEGG" id="lxx:Lxx03555"/>
<dbReference type="EMBL" id="AE016822">
    <property type="protein sequence ID" value="AAT88369.1"/>
    <property type="molecule type" value="Genomic_DNA"/>
</dbReference>
<reference evidence="1 2" key="1">
    <citation type="journal article" date="2004" name="Mol. Plant Microbe Interact.">
        <title>The genome sequence of the Gram-positive sugarcane pathogen Leifsonia xyli subsp. xyli.</title>
        <authorList>
            <person name="Monteiro-Vitorello C.B."/>
            <person name="Camargo L.E.A."/>
            <person name="Van Sluys M.A."/>
            <person name="Kitajima J.P."/>
            <person name="Truffi D."/>
            <person name="do Amaral A.M."/>
            <person name="Harakava R."/>
            <person name="de Oliveira J.C.F."/>
            <person name="Wood D."/>
            <person name="de Oliveira M.C."/>
            <person name="Miyaki C.Y."/>
            <person name="Takita M.A."/>
            <person name="da Silva A.C.R."/>
            <person name="Furlan L.R."/>
            <person name="Carraro D.M."/>
            <person name="Camarotte G."/>
            <person name="Almeida N.F. Jr."/>
            <person name="Carrer H."/>
            <person name="Coutinho L.L."/>
            <person name="El-Dorry H.A."/>
            <person name="Ferro M.I.T."/>
            <person name="Gagliardi P.R."/>
            <person name="Giglioti E."/>
            <person name="Goldman M.H.S."/>
            <person name="Goldman G.H."/>
            <person name="Kimura E.T."/>
            <person name="Ferro E.S."/>
            <person name="Kuramae E.E."/>
            <person name="Lemos E.G.M."/>
            <person name="Lemos M.V.F."/>
            <person name="Mauro S.M.Z."/>
            <person name="Machado M.A."/>
            <person name="Marino C.L."/>
            <person name="Menck C.F."/>
            <person name="Nunes L.R."/>
            <person name="Oliveira R.C."/>
            <person name="Pereira G.G."/>
            <person name="Siqueira W."/>
            <person name="de Souza A.A."/>
            <person name="Tsai S.M."/>
            <person name="Zanca A.S."/>
            <person name="Simpson A.J.G."/>
            <person name="Brumbley S.M."/>
            <person name="Setubal J.C."/>
        </authorList>
    </citation>
    <scope>NUCLEOTIDE SEQUENCE [LARGE SCALE GENOMIC DNA]</scope>
    <source>
        <strain evidence="1 2">CTCB07</strain>
    </source>
</reference>
<gene>
    <name evidence="1" type="ordered locus">Lxx03555</name>
</gene>
<sequence>MSAAERSESAKKAAEVRWSSEPVREVLAGSPDHPLRIGEVEIECYVLDDDTRVITQASMLTAIGRSRRIPGAEGASVLDHSVRSEPDAR</sequence>